<name>A0AA38Y2N4_9EURO</name>
<sequence>MADSANVATEERVCASCGKAESQLPTGSTLKRCGWCLQENFCSKESNRWPQHRTARRRPASNSPRPTLPAPQFLTFFNQLKSEPRTYQVLIDTFRLRCEEDYTIGGHKHGIYGGDPPLPVFRDFLARAKTAGMLPPWWNSKKRKACEEMAQHDEHFNIKFKVEESDILEFYSNCLMPLRLRFAALNVYGGSYGSGQNQMPADYVCQCRGK</sequence>
<dbReference type="AlphaFoldDB" id="A0AA38Y2N4"/>
<evidence type="ECO:0000256" key="1">
    <source>
        <dbReference type="SAM" id="MobiDB-lite"/>
    </source>
</evidence>
<keyword evidence="3" id="KW-1185">Reference proteome</keyword>
<reference evidence="2" key="1">
    <citation type="submission" date="2022-10" db="EMBL/GenBank/DDBJ databases">
        <title>Culturing micro-colonial fungi from biological soil crusts in the Mojave desert and describing Neophaeococcomyces mojavensis, and introducing the new genera and species Taxawa tesnikishii.</title>
        <authorList>
            <person name="Kurbessoian T."/>
            <person name="Stajich J.E."/>
        </authorList>
    </citation>
    <scope>NUCLEOTIDE SEQUENCE</scope>
    <source>
        <strain evidence="2">TK_35</strain>
    </source>
</reference>
<dbReference type="Proteomes" id="UP001172681">
    <property type="component" value="Unassembled WGS sequence"/>
</dbReference>
<evidence type="ECO:0000313" key="3">
    <source>
        <dbReference type="Proteomes" id="UP001172681"/>
    </source>
</evidence>
<evidence type="ECO:0000313" key="2">
    <source>
        <dbReference type="EMBL" id="KAJ9633480.1"/>
    </source>
</evidence>
<comment type="caution">
    <text evidence="2">The sequence shown here is derived from an EMBL/GenBank/DDBJ whole genome shotgun (WGS) entry which is preliminary data.</text>
</comment>
<feature type="compositionally biased region" description="Basic residues" evidence="1">
    <location>
        <begin position="50"/>
        <end position="59"/>
    </location>
</feature>
<accession>A0AA38Y2N4</accession>
<organism evidence="2 3">
    <name type="scientific">Knufia peltigerae</name>
    <dbReference type="NCBI Taxonomy" id="1002370"/>
    <lineage>
        <taxon>Eukaryota</taxon>
        <taxon>Fungi</taxon>
        <taxon>Dikarya</taxon>
        <taxon>Ascomycota</taxon>
        <taxon>Pezizomycotina</taxon>
        <taxon>Eurotiomycetes</taxon>
        <taxon>Chaetothyriomycetidae</taxon>
        <taxon>Chaetothyriales</taxon>
        <taxon>Trichomeriaceae</taxon>
        <taxon>Knufia</taxon>
    </lineage>
</organism>
<protein>
    <recommendedName>
        <fullName evidence="4">MYND-type domain-containing protein</fullName>
    </recommendedName>
</protein>
<evidence type="ECO:0008006" key="4">
    <source>
        <dbReference type="Google" id="ProtNLM"/>
    </source>
</evidence>
<proteinExistence type="predicted"/>
<dbReference type="EMBL" id="JAPDRN010000046">
    <property type="protein sequence ID" value="KAJ9633480.1"/>
    <property type="molecule type" value="Genomic_DNA"/>
</dbReference>
<feature type="region of interest" description="Disordered" evidence="1">
    <location>
        <begin position="48"/>
        <end position="69"/>
    </location>
</feature>
<gene>
    <name evidence="2" type="ORF">H2204_007030</name>
</gene>